<comment type="caution">
    <text evidence="3">The sequence shown here is derived from an EMBL/GenBank/DDBJ whole genome shotgun (WGS) entry which is preliminary data.</text>
</comment>
<protein>
    <recommendedName>
        <fullName evidence="5">GDSL esterase/lipase</fullName>
    </recommendedName>
</protein>
<dbReference type="Pfam" id="PF00657">
    <property type="entry name" value="Lipase_GDSL"/>
    <property type="match status" value="1"/>
</dbReference>
<comment type="similarity">
    <text evidence="1">Belongs to the 'GDSL' lipolytic enzyme family.</text>
</comment>
<dbReference type="InterPro" id="IPR001087">
    <property type="entry name" value="GDSL"/>
</dbReference>
<dbReference type="GO" id="GO:0016788">
    <property type="term" value="F:hydrolase activity, acting on ester bonds"/>
    <property type="evidence" value="ECO:0007669"/>
    <property type="project" value="InterPro"/>
</dbReference>
<proteinExistence type="inferred from homology"/>
<dbReference type="SUPFAM" id="SSF52266">
    <property type="entry name" value="SGNH hydrolase"/>
    <property type="match status" value="1"/>
</dbReference>
<dbReference type="InterPro" id="IPR050592">
    <property type="entry name" value="GDSL_lipolytic_enzyme"/>
</dbReference>
<dbReference type="FunFam" id="3.40.50.1110:FF:000003">
    <property type="entry name" value="GDSL esterase/lipase APG"/>
    <property type="match status" value="1"/>
</dbReference>
<dbReference type="PANTHER" id="PTHR45642:SF7">
    <property type="entry name" value="GDSL ESTERASE_LIPASE"/>
    <property type="match status" value="1"/>
</dbReference>
<dbReference type="Proteomes" id="UP001177140">
    <property type="component" value="Unassembled WGS sequence"/>
</dbReference>
<keyword evidence="2" id="KW-0732">Signal</keyword>
<dbReference type="Gene3D" id="3.40.50.1110">
    <property type="entry name" value="SGNH hydrolase"/>
    <property type="match status" value="1"/>
</dbReference>
<evidence type="ECO:0000313" key="3">
    <source>
        <dbReference type="EMBL" id="MCL7026600.1"/>
    </source>
</evidence>
<keyword evidence="4" id="KW-1185">Reference proteome</keyword>
<dbReference type="EMBL" id="JAJJMA010058931">
    <property type="protein sequence ID" value="MCL7026600.1"/>
    <property type="molecule type" value="Genomic_DNA"/>
</dbReference>
<evidence type="ECO:0000313" key="4">
    <source>
        <dbReference type="Proteomes" id="UP001177140"/>
    </source>
</evidence>
<evidence type="ECO:0008006" key="5">
    <source>
        <dbReference type="Google" id="ProtNLM"/>
    </source>
</evidence>
<reference evidence="3" key="1">
    <citation type="submission" date="2022-03" db="EMBL/GenBank/DDBJ databases">
        <title>A functionally conserved STORR gene fusion in Papaver species that diverged 16.8 million years ago.</title>
        <authorList>
            <person name="Catania T."/>
        </authorList>
    </citation>
    <scope>NUCLEOTIDE SEQUENCE</scope>
    <source>
        <strain evidence="3">S-191538</strain>
    </source>
</reference>
<organism evidence="3 4">
    <name type="scientific">Papaver nudicaule</name>
    <name type="common">Iceland poppy</name>
    <dbReference type="NCBI Taxonomy" id="74823"/>
    <lineage>
        <taxon>Eukaryota</taxon>
        <taxon>Viridiplantae</taxon>
        <taxon>Streptophyta</taxon>
        <taxon>Embryophyta</taxon>
        <taxon>Tracheophyta</taxon>
        <taxon>Spermatophyta</taxon>
        <taxon>Magnoliopsida</taxon>
        <taxon>Ranunculales</taxon>
        <taxon>Papaveraceae</taxon>
        <taxon>Papaveroideae</taxon>
        <taxon>Papaver</taxon>
    </lineage>
</organism>
<accession>A0AA41UXN1</accession>
<dbReference type="AlphaFoldDB" id="A0AA41UXN1"/>
<evidence type="ECO:0000256" key="1">
    <source>
        <dbReference type="ARBA" id="ARBA00008668"/>
    </source>
</evidence>
<dbReference type="InterPro" id="IPR035669">
    <property type="entry name" value="SGNH_plant_lipase-like"/>
</dbReference>
<name>A0AA41UXN1_PAPNU</name>
<feature type="chain" id="PRO_5041321464" description="GDSL esterase/lipase" evidence="2">
    <location>
        <begin position="27"/>
        <end position="366"/>
    </location>
</feature>
<dbReference type="CDD" id="cd01837">
    <property type="entry name" value="SGNH_plant_lipase_like"/>
    <property type="match status" value="1"/>
</dbReference>
<feature type="signal peptide" evidence="2">
    <location>
        <begin position="1"/>
        <end position="26"/>
    </location>
</feature>
<dbReference type="InterPro" id="IPR036514">
    <property type="entry name" value="SGNH_hydro_sf"/>
</dbReference>
<gene>
    <name evidence="3" type="ORF">MKW94_009506</name>
</gene>
<sequence length="366" mass="39933">MAVNVATKMMVMVLVVFSTLPPLMEASGRVDIQKLRKLAAQNNVTCILVFGDSSVDPGNNNRLSTTFKGNFAPYGKSFYGGRPTGRFCNGRLTTDFIAEALGFTKIIPGYLQPNVTNNDILHGVSFASAASGYDDLTANLTNVLPVSKQLEYLLHYKIRLTKLVGQKKASEIIGNAIFILSMGTNDFIQNYFIEPTRAKEFTIDKYEDFLVSCMIKDIKQMHRIGATRLVVVGVPPLGCMPLVKTLLGGPSGACVENFNNASFSFNTKVQAAIAKVKTSLGLKTAYVDTYAILQGAMNNPKKYGFTETSKGCCGTGEIEFGDTCKGLTTCKDPAKYIYWDAVHPTEKMYSIIADDALQSVSSKILY</sequence>
<dbReference type="PANTHER" id="PTHR45642">
    <property type="entry name" value="GDSL ESTERASE/LIPASE EXL3"/>
    <property type="match status" value="1"/>
</dbReference>
<evidence type="ECO:0000256" key="2">
    <source>
        <dbReference type="SAM" id="SignalP"/>
    </source>
</evidence>